<dbReference type="Gene3D" id="1.20.1250.20">
    <property type="entry name" value="MFS general substrate transporter like domains"/>
    <property type="match status" value="1"/>
</dbReference>
<sequence>MDELTHRRRWGILAVLSICLLIPVLDTMILQVALQRIQAELGATQSELQWAVDAYTLVFAALLFATGALADAFGRRRILLFGLLAFGIASALCAFASSPGELVLFRAIKGIGAAAMPATSLAILTHVFPAQERARAIGIWSGVSGLGVALGPVVGGVLLEYFWWGSVFLVNVPVVLAGLVLIAWLVPESRSPGRRAVDPLGTLLSIGGIGLLVYAIIHGGEAGDWLGAGVLLPLGGAIALLVLFVLAERRIADPAIDLSLFRDPVFTAGSSAVAIGFFVQSGGFFALVFHLQLVRGNSPLETGLLFLPVAVGTVIASTRGAALAQRFGANAVVGGGLAVSGLFFAGSAFWTPSTPIWLLELGFGVFGLAFGCVLGPATAAAMSVVPPAKAAAGSAVNSTVRQLGAALGIALVGSVLSVGYRDGLGPAAELLPAAVRAEATDSLGATLAVRAQAGDRAGELVEAATRAFAEGMAAAVWTAAAAALLGALLTALLLPGRVPAKARAGAPG</sequence>
<feature type="transmembrane region" description="Helical" evidence="7">
    <location>
        <begin position="54"/>
        <end position="73"/>
    </location>
</feature>
<dbReference type="PROSITE" id="PS00216">
    <property type="entry name" value="SUGAR_TRANSPORT_1"/>
    <property type="match status" value="1"/>
</dbReference>
<evidence type="ECO:0000256" key="7">
    <source>
        <dbReference type="SAM" id="Phobius"/>
    </source>
</evidence>
<feature type="transmembrane region" description="Helical" evidence="7">
    <location>
        <begin position="78"/>
        <end position="97"/>
    </location>
</feature>
<keyword evidence="2" id="KW-0813">Transport</keyword>
<keyword evidence="10" id="KW-1185">Reference proteome</keyword>
<feature type="transmembrane region" description="Helical" evidence="7">
    <location>
        <begin position="225"/>
        <end position="247"/>
    </location>
</feature>
<feature type="transmembrane region" description="Helical" evidence="7">
    <location>
        <begin position="356"/>
        <end position="382"/>
    </location>
</feature>
<feature type="transmembrane region" description="Helical" evidence="7">
    <location>
        <begin position="199"/>
        <end position="219"/>
    </location>
</feature>
<dbReference type="EMBL" id="JACHMH010000001">
    <property type="protein sequence ID" value="MBB4674515.1"/>
    <property type="molecule type" value="Genomic_DNA"/>
</dbReference>
<dbReference type="PANTHER" id="PTHR42718:SF42">
    <property type="entry name" value="EXPORT PROTEIN"/>
    <property type="match status" value="1"/>
</dbReference>
<dbReference type="AlphaFoldDB" id="A0A7W7C4Q7"/>
<protein>
    <submittedName>
        <fullName evidence="9">EmrB/QacA subfamily drug resistance transporter</fullName>
    </submittedName>
</protein>
<feature type="transmembrane region" description="Helical" evidence="7">
    <location>
        <begin position="103"/>
        <end position="124"/>
    </location>
</feature>
<reference evidence="9 10" key="1">
    <citation type="submission" date="2020-08" db="EMBL/GenBank/DDBJ databases">
        <title>Sequencing the genomes of 1000 actinobacteria strains.</title>
        <authorList>
            <person name="Klenk H.-P."/>
        </authorList>
    </citation>
    <scope>NUCLEOTIDE SEQUENCE [LARGE SCALE GENOMIC DNA]</scope>
    <source>
        <strain evidence="9 10">DSM 44230</strain>
    </source>
</reference>
<proteinExistence type="predicted"/>
<dbReference type="PROSITE" id="PS50850">
    <property type="entry name" value="MFS"/>
    <property type="match status" value="1"/>
</dbReference>
<evidence type="ECO:0000256" key="5">
    <source>
        <dbReference type="ARBA" id="ARBA00022989"/>
    </source>
</evidence>
<evidence type="ECO:0000256" key="1">
    <source>
        <dbReference type="ARBA" id="ARBA00004651"/>
    </source>
</evidence>
<dbReference type="PANTHER" id="PTHR42718">
    <property type="entry name" value="MAJOR FACILITATOR SUPERFAMILY MULTIDRUG TRANSPORTER MFSC"/>
    <property type="match status" value="1"/>
</dbReference>
<feature type="transmembrane region" description="Helical" evidence="7">
    <location>
        <begin position="268"/>
        <end position="291"/>
    </location>
</feature>
<dbReference type="NCBIfam" id="TIGR00711">
    <property type="entry name" value="efflux_EmrB"/>
    <property type="match status" value="1"/>
</dbReference>
<dbReference type="SUPFAM" id="SSF103473">
    <property type="entry name" value="MFS general substrate transporter"/>
    <property type="match status" value="1"/>
</dbReference>
<dbReference type="RefSeq" id="WP_185000626.1">
    <property type="nucleotide sequence ID" value="NZ_BAAAUI010000003.1"/>
</dbReference>
<comment type="caution">
    <text evidence="9">The sequence shown here is derived from an EMBL/GenBank/DDBJ whole genome shotgun (WGS) entry which is preliminary data.</text>
</comment>
<dbReference type="GO" id="GO:0005886">
    <property type="term" value="C:plasma membrane"/>
    <property type="evidence" value="ECO:0007669"/>
    <property type="project" value="UniProtKB-SubCell"/>
</dbReference>
<dbReference type="Pfam" id="PF07690">
    <property type="entry name" value="MFS_1"/>
    <property type="match status" value="1"/>
</dbReference>
<evidence type="ECO:0000313" key="10">
    <source>
        <dbReference type="Proteomes" id="UP000533598"/>
    </source>
</evidence>
<feature type="transmembrane region" description="Helical" evidence="7">
    <location>
        <begin position="474"/>
        <end position="494"/>
    </location>
</feature>
<evidence type="ECO:0000256" key="6">
    <source>
        <dbReference type="ARBA" id="ARBA00023136"/>
    </source>
</evidence>
<dbReference type="InterPro" id="IPR004638">
    <property type="entry name" value="EmrB-like"/>
</dbReference>
<feature type="transmembrane region" description="Helical" evidence="7">
    <location>
        <begin position="329"/>
        <end position="350"/>
    </location>
</feature>
<keyword evidence="3" id="KW-1003">Cell membrane</keyword>
<name>A0A7W7C4Q7_9PSEU</name>
<dbReference type="InterPro" id="IPR020846">
    <property type="entry name" value="MFS_dom"/>
</dbReference>
<evidence type="ECO:0000256" key="3">
    <source>
        <dbReference type="ARBA" id="ARBA00022475"/>
    </source>
</evidence>
<gene>
    <name evidence="9" type="ORF">HNR67_000633</name>
</gene>
<dbReference type="Gene3D" id="1.20.1720.10">
    <property type="entry name" value="Multidrug resistance protein D"/>
    <property type="match status" value="1"/>
</dbReference>
<evidence type="ECO:0000313" key="9">
    <source>
        <dbReference type="EMBL" id="MBB4674515.1"/>
    </source>
</evidence>
<feature type="domain" description="Major facilitator superfamily (MFS) profile" evidence="8">
    <location>
        <begin position="12"/>
        <end position="498"/>
    </location>
</feature>
<evidence type="ECO:0000259" key="8">
    <source>
        <dbReference type="PROSITE" id="PS50850"/>
    </source>
</evidence>
<accession>A0A7W7C4Q7</accession>
<dbReference type="InterPro" id="IPR011701">
    <property type="entry name" value="MFS"/>
</dbReference>
<dbReference type="Proteomes" id="UP000533598">
    <property type="component" value="Unassembled WGS sequence"/>
</dbReference>
<dbReference type="GO" id="GO:0022857">
    <property type="term" value="F:transmembrane transporter activity"/>
    <property type="evidence" value="ECO:0007669"/>
    <property type="project" value="InterPro"/>
</dbReference>
<dbReference type="InterPro" id="IPR036259">
    <property type="entry name" value="MFS_trans_sf"/>
</dbReference>
<feature type="transmembrane region" description="Helical" evidence="7">
    <location>
        <begin position="12"/>
        <end position="34"/>
    </location>
</feature>
<comment type="subcellular location">
    <subcellularLocation>
        <location evidence="1">Cell membrane</location>
        <topology evidence="1">Multi-pass membrane protein</topology>
    </subcellularLocation>
</comment>
<evidence type="ECO:0000256" key="2">
    <source>
        <dbReference type="ARBA" id="ARBA00022448"/>
    </source>
</evidence>
<keyword evidence="4 7" id="KW-0812">Transmembrane</keyword>
<keyword evidence="5 7" id="KW-1133">Transmembrane helix</keyword>
<feature type="transmembrane region" description="Helical" evidence="7">
    <location>
        <begin position="303"/>
        <end position="322"/>
    </location>
</feature>
<feature type="transmembrane region" description="Helical" evidence="7">
    <location>
        <begin position="136"/>
        <end position="155"/>
    </location>
</feature>
<keyword evidence="6 7" id="KW-0472">Membrane</keyword>
<dbReference type="PRINTS" id="PR01036">
    <property type="entry name" value="TCRTETB"/>
</dbReference>
<feature type="transmembrane region" description="Helical" evidence="7">
    <location>
        <begin position="161"/>
        <end position="187"/>
    </location>
</feature>
<evidence type="ECO:0000256" key="4">
    <source>
        <dbReference type="ARBA" id="ARBA00022692"/>
    </source>
</evidence>
<organism evidence="9 10">
    <name type="scientific">Crossiella cryophila</name>
    <dbReference type="NCBI Taxonomy" id="43355"/>
    <lineage>
        <taxon>Bacteria</taxon>
        <taxon>Bacillati</taxon>
        <taxon>Actinomycetota</taxon>
        <taxon>Actinomycetes</taxon>
        <taxon>Pseudonocardiales</taxon>
        <taxon>Pseudonocardiaceae</taxon>
        <taxon>Crossiella</taxon>
    </lineage>
</organism>
<feature type="transmembrane region" description="Helical" evidence="7">
    <location>
        <begin position="403"/>
        <end position="420"/>
    </location>
</feature>
<dbReference type="InterPro" id="IPR005829">
    <property type="entry name" value="Sugar_transporter_CS"/>
</dbReference>
<dbReference type="CDD" id="cd17321">
    <property type="entry name" value="MFS_MMR_MDR_like"/>
    <property type="match status" value="1"/>
</dbReference>